<feature type="compositionally biased region" description="Pro residues" evidence="1">
    <location>
        <begin position="385"/>
        <end position="401"/>
    </location>
</feature>
<feature type="region of interest" description="Disordered" evidence="1">
    <location>
        <begin position="383"/>
        <end position="414"/>
    </location>
</feature>
<proteinExistence type="predicted"/>
<reference evidence="2 3" key="1">
    <citation type="journal article" date="2017" name="Genome Biol.">
        <title>New reference genome sequences of hot pepper reveal the massive evolution of plant disease-resistance genes by retroduplication.</title>
        <authorList>
            <person name="Kim S."/>
            <person name="Park J."/>
            <person name="Yeom S.I."/>
            <person name="Kim Y.M."/>
            <person name="Seo E."/>
            <person name="Kim K.T."/>
            <person name="Kim M.S."/>
            <person name="Lee J.M."/>
            <person name="Cheong K."/>
            <person name="Shin H.S."/>
            <person name="Kim S.B."/>
            <person name="Han K."/>
            <person name="Lee J."/>
            <person name="Park M."/>
            <person name="Lee H.A."/>
            <person name="Lee H.Y."/>
            <person name="Lee Y."/>
            <person name="Oh S."/>
            <person name="Lee J.H."/>
            <person name="Choi E."/>
            <person name="Choi E."/>
            <person name="Lee S.E."/>
            <person name="Jeon J."/>
            <person name="Kim H."/>
            <person name="Choi G."/>
            <person name="Song H."/>
            <person name="Lee J."/>
            <person name="Lee S.C."/>
            <person name="Kwon J.K."/>
            <person name="Lee H.Y."/>
            <person name="Koo N."/>
            <person name="Hong Y."/>
            <person name="Kim R.W."/>
            <person name="Kang W.H."/>
            <person name="Huh J.H."/>
            <person name="Kang B.C."/>
            <person name="Yang T.J."/>
            <person name="Lee Y.H."/>
            <person name="Bennetzen J.L."/>
            <person name="Choi D."/>
        </authorList>
    </citation>
    <scope>NUCLEOTIDE SEQUENCE [LARGE SCALE GENOMIC DNA]</scope>
    <source>
        <strain evidence="3">cv. PBC81</strain>
    </source>
</reference>
<dbReference type="Proteomes" id="UP000224567">
    <property type="component" value="Unassembled WGS sequence"/>
</dbReference>
<organism evidence="2 3">
    <name type="scientific">Capsicum baccatum</name>
    <name type="common">Peruvian pepper</name>
    <dbReference type="NCBI Taxonomy" id="33114"/>
    <lineage>
        <taxon>Eukaryota</taxon>
        <taxon>Viridiplantae</taxon>
        <taxon>Streptophyta</taxon>
        <taxon>Embryophyta</taxon>
        <taxon>Tracheophyta</taxon>
        <taxon>Spermatophyta</taxon>
        <taxon>Magnoliopsida</taxon>
        <taxon>eudicotyledons</taxon>
        <taxon>Gunneridae</taxon>
        <taxon>Pentapetalae</taxon>
        <taxon>asterids</taxon>
        <taxon>lamiids</taxon>
        <taxon>Solanales</taxon>
        <taxon>Solanaceae</taxon>
        <taxon>Solanoideae</taxon>
        <taxon>Capsiceae</taxon>
        <taxon>Capsicum</taxon>
    </lineage>
</organism>
<dbReference type="AlphaFoldDB" id="A0A2G2W5Z3"/>
<keyword evidence="3" id="KW-1185">Reference proteome</keyword>
<evidence type="ECO:0000256" key="1">
    <source>
        <dbReference type="SAM" id="MobiDB-lite"/>
    </source>
</evidence>
<gene>
    <name evidence="2" type="ORF">CQW23_19492</name>
</gene>
<feature type="region of interest" description="Disordered" evidence="1">
    <location>
        <begin position="275"/>
        <end position="324"/>
    </location>
</feature>
<feature type="region of interest" description="Disordered" evidence="1">
    <location>
        <begin position="110"/>
        <end position="140"/>
    </location>
</feature>
<dbReference type="OrthoDB" id="1305991at2759"/>
<feature type="compositionally biased region" description="Polar residues" evidence="1">
    <location>
        <begin position="275"/>
        <end position="295"/>
    </location>
</feature>
<dbReference type="EMBL" id="MLFT02000008">
    <property type="protein sequence ID" value="PHT40638.1"/>
    <property type="molecule type" value="Genomic_DNA"/>
</dbReference>
<evidence type="ECO:0000313" key="2">
    <source>
        <dbReference type="EMBL" id="PHT40638.1"/>
    </source>
</evidence>
<name>A0A2G2W5Z3_CAPBA</name>
<reference evidence="3" key="2">
    <citation type="journal article" date="2017" name="J. Anim. Genet.">
        <title>Multiple reference genome sequences of hot pepper reveal the massive evolution of plant disease resistance genes by retroduplication.</title>
        <authorList>
            <person name="Kim S."/>
            <person name="Park J."/>
            <person name="Yeom S.-I."/>
            <person name="Kim Y.-M."/>
            <person name="Seo E."/>
            <person name="Kim K.-T."/>
            <person name="Kim M.-S."/>
            <person name="Lee J.M."/>
            <person name="Cheong K."/>
            <person name="Shin H.-S."/>
            <person name="Kim S.-B."/>
            <person name="Han K."/>
            <person name="Lee J."/>
            <person name="Park M."/>
            <person name="Lee H.-A."/>
            <person name="Lee H.-Y."/>
            <person name="Lee Y."/>
            <person name="Oh S."/>
            <person name="Lee J.H."/>
            <person name="Choi E."/>
            <person name="Choi E."/>
            <person name="Lee S.E."/>
            <person name="Jeon J."/>
            <person name="Kim H."/>
            <person name="Choi G."/>
            <person name="Song H."/>
            <person name="Lee J."/>
            <person name="Lee S.-C."/>
            <person name="Kwon J.-K."/>
            <person name="Lee H.-Y."/>
            <person name="Koo N."/>
            <person name="Hong Y."/>
            <person name="Kim R.W."/>
            <person name="Kang W.-H."/>
            <person name="Huh J.H."/>
            <person name="Kang B.-C."/>
            <person name="Yang T.-J."/>
            <person name="Lee Y.-H."/>
            <person name="Bennetzen J.L."/>
            <person name="Choi D."/>
        </authorList>
    </citation>
    <scope>NUCLEOTIDE SEQUENCE [LARGE SCALE GENOMIC DNA]</scope>
    <source>
        <strain evidence="3">cv. PBC81</strain>
    </source>
</reference>
<evidence type="ECO:0008006" key="4">
    <source>
        <dbReference type="Google" id="ProtNLM"/>
    </source>
</evidence>
<sequence length="485" mass="53148">MVDQLDQVDGPISLLEYTSTNKESFISFNKEGDKGSIKGIGLLQKRASSAGEAIDGEAIDGGEAATTTEGTTIDASYLSNKKSSNSDHEDLFVEDNVEFKSDVHEENINLRSERRTYQKGKKRERISNDPTDVPLGEVSPDLGFNETEIVDKSLKGKVIGDEPVYCSFDEYNVEFDLEDGLGRIDSRKVVYDKSAKLVVWQLGMVFEDVNEFRDVVTKYELQRGVQLEKYINESKKGLKATLMDLLPKVEHRMCTRHILANWGKNEEDSITLSCVTVGPSTSKPRGKSRNTSTTADGPPRPRGRPRKTTPTEQVATPPTLGEKGVEYIAGAASGGERGVDHVAGAARGRGRAKGIKYIACKRVVRRIPLHEWFENPTSYTTHALPNPPASPVSATPNPPASPVHALPNPPASTGKRLKTIEMGVLIAENGFTTYNPGFPSSMILYTGSAQPIRSADIIGDLGYKSKIGVRWSSKKAVTENYLDER</sequence>
<dbReference type="STRING" id="33114.A0A2G2W5Z3"/>
<accession>A0A2G2W5Z3</accession>
<protein>
    <recommendedName>
        <fullName evidence="4">Transposase MuDR plant domain-containing protein</fullName>
    </recommendedName>
</protein>
<evidence type="ECO:0000313" key="3">
    <source>
        <dbReference type="Proteomes" id="UP000224567"/>
    </source>
</evidence>
<comment type="caution">
    <text evidence="2">The sequence shown here is derived from an EMBL/GenBank/DDBJ whole genome shotgun (WGS) entry which is preliminary data.</text>
</comment>